<protein>
    <submittedName>
        <fullName evidence="1">Uncharacterized protein</fullName>
    </submittedName>
</protein>
<proteinExistence type="predicted"/>
<organism evidence="1 2">
    <name type="scientific">Acorus calamus</name>
    <name type="common">Sweet flag</name>
    <dbReference type="NCBI Taxonomy" id="4465"/>
    <lineage>
        <taxon>Eukaryota</taxon>
        <taxon>Viridiplantae</taxon>
        <taxon>Streptophyta</taxon>
        <taxon>Embryophyta</taxon>
        <taxon>Tracheophyta</taxon>
        <taxon>Spermatophyta</taxon>
        <taxon>Magnoliopsida</taxon>
        <taxon>Liliopsida</taxon>
        <taxon>Acoraceae</taxon>
        <taxon>Acorus</taxon>
    </lineage>
</organism>
<keyword evidence="2" id="KW-1185">Reference proteome</keyword>
<sequence length="81" mass="9469">MINYFKKFESKNEDLELHKHVNEVKNIPQAVHQVMPTSALPDFMLLVCTVQQKCRLYINPLLSFGILGHDSQSHSKYKRLK</sequence>
<name>A0AAV9DHI4_ACOCL</name>
<gene>
    <name evidence="1" type="ORF">QJS10_CPB13g00922</name>
</gene>
<dbReference type="Proteomes" id="UP001180020">
    <property type="component" value="Unassembled WGS sequence"/>
</dbReference>
<comment type="caution">
    <text evidence="1">The sequence shown here is derived from an EMBL/GenBank/DDBJ whole genome shotgun (WGS) entry which is preliminary data.</text>
</comment>
<accession>A0AAV9DHI4</accession>
<dbReference type="EMBL" id="JAUJYO010000013">
    <property type="protein sequence ID" value="KAK1299588.1"/>
    <property type="molecule type" value="Genomic_DNA"/>
</dbReference>
<dbReference type="AlphaFoldDB" id="A0AAV9DHI4"/>
<evidence type="ECO:0000313" key="2">
    <source>
        <dbReference type="Proteomes" id="UP001180020"/>
    </source>
</evidence>
<reference evidence="1" key="1">
    <citation type="journal article" date="2023" name="Nat. Commun.">
        <title>Diploid and tetraploid genomes of Acorus and the evolution of monocots.</title>
        <authorList>
            <person name="Ma L."/>
            <person name="Liu K.W."/>
            <person name="Li Z."/>
            <person name="Hsiao Y.Y."/>
            <person name="Qi Y."/>
            <person name="Fu T."/>
            <person name="Tang G.D."/>
            <person name="Zhang D."/>
            <person name="Sun W.H."/>
            <person name="Liu D.K."/>
            <person name="Li Y."/>
            <person name="Chen G.Z."/>
            <person name="Liu X.D."/>
            <person name="Liao X.Y."/>
            <person name="Jiang Y.T."/>
            <person name="Yu X."/>
            <person name="Hao Y."/>
            <person name="Huang J."/>
            <person name="Zhao X.W."/>
            <person name="Ke S."/>
            <person name="Chen Y.Y."/>
            <person name="Wu W.L."/>
            <person name="Hsu J.L."/>
            <person name="Lin Y.F."/>
            <person name="Huang M.D."/>
            <person name="Li C.Y."/>
            <person name="Huang L."/>
            <person name="Wang Z.W."/>
            <person name="Zhao X."/>
            <person name="Zhong W.Y."/>
            <person name="Peng D.H."/>
            <person name="Ahmad S."/>
            <person name="Lan S."/>
            <person name="Zhang J.S."/>
            <person name="Tsai W.C."/>
            <person name="Van de Peer Y."/>
            <person name="Liu Z.J."/>
        </authorList>
    </citation>
    <scope>NUCLEOTIDE SEQUENCE</scope>
    <source>
        <strain evidence="1">CP</strain>
    </source>
</reference>
<reference evidence="1" key="2">
    <citation type="submission" date="2023-06" db="EMBL/GenBank/DDBJ databases">
        <authorList>
            <person name="Ma L."/>
            <person name="Liu K.-W."/>
            <person name="Li Z."/>
            <person name="Hsiao Y.-Y."/>
            <person name="Qi Y."/>
            <person name="Fu T."/>
            <person name="Tang G."/>
            <person name="Zhang D."/>
            <person name="Sun W.-H."/>
            <person name="Liu D.-K."/>
            <person name="Li Y."/>
            <person name="Chen G.-Z."/>
            <person name="Liu X.-D."/>
            <person name="Liao X.-Y."/>
            <person name="Jiang Y.-T."/>
            <person name="Yu X."/>
            <person name="Hao Y."/>
            <person name="Huang J."/>
            <person name="Zhao X.-W."/>
            <person name="Ke S."/>
            <person name="Chen Y.-Y."/>
            <person name="Wu W.-L."/>
            <person name="Hsu J.-L."/>
            <person name="Lin Y.-F."/>
            <person name="Huang M.-D."/>
            <person name="Li C.-Y."/>
            <person name="Huang L."/>
            <person name="Wang Z.-W."/>
            <person name="Zhao X."/>
            <person name="Zhong W.-Y."/>
            <person name="Peng D.-H."/>
            <person name="Ahmad S."/>
            <person name="Lan S."/>
            <person name="Zhang J.-S."/>
            <person name="Tsai W.-C."/>
            <person name="Van De Peer Y."/>
            <person name="Liu Z.-J."/>
        </authorList>
    </citation>
    <scope>NUCLEOTIDE SEQUENCE</scope>
    <source>
        <strain evidence="1">CP</strain>
        <tissue evidence="1">Leaves</tissue>
    </source>
</reference>
<evidence type="ECO:0000313" key="1">
    <source>
        <dbReference type="EMBL" id="KAK1299588.1"/>
    </source>
</evidence>